<dbReference type="InterPro" id="IPR001245">
    <property type="entry name" value="Ser-Thr/Tyr_kinase_cat_dom"/>
</dbReference>
<dbReference type="PANTHER" id="PTHR11920:SF300">
    <property type="entry name" value="ATRIAL NATRIURETIC PEPTIDE RECEPTOR 1"/>
    <property type="match status" value="1"/>
</dbReference>
<feature type="non-terminal residue" evidence="8">
    <location>
        <position position="173"/>
    </location>
</feature>
<dbReference type="Gene3D" id="1.10.510.10">
    <property type="entry name" value="Transferase(Phosphotransferase) domain 1"/>
    <property type="match status" value="1"/>
</dbReference>
<dbReference type="InterPro" id="IPR011009">
    <property type="entry name" value="Kinase-like_dom_sf"/>
</dbReference>
<dbReference type="GeneID" id="111083963"/>
<evidence type="ECO:0000256" key="5">
    <source>
        <dbReference type="ARBA" id="ARBA00023293"/>
    </source>
</evidence>
<organism evidence="7 8">
    <name type="scientific">Limulus polyphemus</name>
    <name type="common">Atlantic horseshoe crab</name>
    <dbReference type="NCBI Taxonomy" id="6850"/>
    <lineage>
        <taxon>Eukaryota</taxon>
        <taxon>Metazoa</taxon>
        <taxon>Ecdysozoa</taxon>
        <taxon>Arthropoda</taxon>
        <taxon>Chelicerata</taxon>
        <taxon>Merostomata</taxon>
        <taxon>Xiphosura</taxon>
        <taxon>Limulidae</taxon>
        <taxon>Limulus</taxon>
    </lineage>
</organism>
<dbReference type="InterPro" id="IPR050401">
    <property type="entry name" value="Cyclic_nucleotide_synthase"/>
</dbReference>
<keyword evidence="4" id="KW-0456">Lyase</keyword>
<name>A0ABM1RYH2_LIMPO</name>
<proteinExistence type="predicted"/>
<dbReference type="PANTHER" id="PTHR11920">
    <property type="entry name" value="GUANYLYL CYCLASE"/>
    <property type="match status" value="1"/>
</dbReference>
<evidence type="ECO:0000313" key="8">
    <source>
        <dbReference type="RefSeq" id="XP_022236427.1"/>
    </source>
</evidence>
<evidence type="ECO:0000256" key="3">
    <source>
        <dbReference type="ARBA" id="ARBA00022741"/>
    </source>
</evidence>
<dbReference type="Pfam" id="PF07714">
    <property type="entry name" value="PK_Tyr_Ser-Thr"/>
    <property type="match status" value="1"/>
</dbReference>
<keyword evidence="5" id="KW-0141">cGMP biosynthesis</keyword>
<evidence type="ECO:0000259" key="6">
    <source>
        <dbReference type="PROSITE" id="PS50011"/>
    </source>
</evidence>
<gene>
    <name evidence="8" type="primary">LOC111083963</name>
</gene>
<evidence type="ECO:0000256" key="2">
    <source>
        <dbReference type="ARBA" id="ARBA00012202"/>
    </source>
</evidence>
<evidence type="ECO:0000256" key="4">
    <source>
        <dbReference type="ARBA" id="ARBA00023239"/>
    </source>
</evidence>
<dbReference type="RefSeq" id="XP_022236427.1">
    <property type="nucleotide sequence ID" value="XM_022380719.1"/>
</dbReference>
<sequence>MSNSGPSMTRCLACGTVNLRILLAFRYRKKKKEEMALRPLGSLDVLHNDSIKLDWMFRHSLINDIVKGVYYLHSGEIGTHGRLRSTNCVVDSHFVLKVTDFGLPSFREEENYSEYDFRDQKKLLWKAPELLKLTHCPPNGTQKGDVYSFGIILQEIVLREDPFYPHTEIMDLS</sequence>
<dbReference type="SUPFAM" id="SSF56112">
    <property type="entry name" value="Protein kinase-like (PK-like)"/>
    <property type="match status" value="1"/>
</dbReference>
<dbReference type="Proteomes" id="UP000694941">
    <property type="component" value="Unplaced"/>
</dbReference>
<keyword evidence="7" id="KW-1185">Reference proteome</keyword>
<dbReference type="InterPro" id="IPR000719">
    <property type="entry name" value="Prot_kinase_dom"/>
</dbReference>
<reference evidence="8" key="1">
    <citation type="submission" date="2025-08" db="UniProtKB">
        <authorList>
            <consortium name="RefSeq"/>
        </authorList>
    </citation>
    <scope>IDENTIFICATION</scope>
    <source>
        <tissue evidence="8">Muscle</tissue>
    </source>
</reference>
<keyword evidence="3" id="KW-0547">Nucleotide-binding</keyword>
<comment type="catalytic activity">
    <reaction evidence="1">
        <text>GTP = 3',5'-cyclic GMP + diphosphate</text>
        <dbReference type="Rhea" id="RHEA:13665"/>
        <dbReference type="ChEBI" id="CHEBI:33019"/>
        <dbReference type="ChEBI" id="CHEBI:37565"/>
        <dbReference type="ChEBI" id="CHEBI:57746"/>
        <dbReference type="EC" id="4.6.1.2"/>
    </reaction>
</comment>
<dbReference type="PROSITE" id="PS50011">
    <property type="entry name" value="PROTEIN_KINASE_DOM"/>
    <property type="match status" value="1"/>
</dbReference>
<dbReference type="EC" id="4.6.1.2" evidence="2"/>
<evidence type="ECO:0000313" key="7">
    <source>
        <dbReference type="Proteomes" id="UP000694941"/>
    </source>
</evidence>
<accession>A0ABM1RYH2</accession>
<evidence type="ECO:0000256" key="1">
    <source>
        <dbReference type="ARBA" id="ARBA00001436"/>
    </source>
</evidence>
<feature type="domain" description="Protein kinase" evidence="6">
    <location>
        <begin position="1"/>
        <end position="173"/>
    </location>
</feature>
<protein>
    <recommendedName>
        <fullName evidence="2">guanylate cyclase</fullName>
        <ecNumber evidence="2">4.6.1.2</ecNumber>
    </recommendedName>
</protein>